<keyword evidence="2" id="KW-1185">Reference proteome</keyword>
<dbReference type="Proteomes" id="UP001153332">
    <property type="component" value="Unassembled WGS sequence"/>
</dbReference>
<reference evidence="1" key="1">
    <citation type="submission" date="2022-12" db="EMBL/GenBank/DDBJ databases">
        <title>Genome Sequence of Lasiodiplodia mahajangana.</title>
        <authorList>
            <person name="Buettner E."/>
        </authorList>
    </citation>
    <scope>NUCLEOTIDE SEQUENCE</scope>
    <source>
        <strain evidence="1">VT137</strain>
    </source>
</reference>
<evidence type="ECO:0000313" key="1">
    <source>
        <dbReference type="EMBL" id="KAJ8127703.1"/>
    </source>
</evidence>
<comment type="caution">
    <text evidence="1">The sequence shown here is derived from an EMBL/GenBank/DDBJ whole genome shotgun (WGS) entry which is preliminary data.</text>
</comment>
<name>A0ACC2JKH6_9PEZI</name>
<protein>
    <submittedName>
        <fullName evidence="1">Uncharacterized protein</fullName>
    </submittedName>
</protein>
<evidence type="ECO:0000313" key="2">
    <source>
        <dbReference type="Proteomes" id="UP001153332"/>
    </source>
</evidence>
<accession>A0ACC2JKH6</accession>
<proteinExistence type="predicted"/>
<dbReference type="EMBL" id="JAPUUL010001327">
    <property type="protein sequence ID" value="KAJ8127703.1"/>
    <property type="molecule type" value="Genomic_DNA"/>
</dbReference>
<gene>
    <name evidence="1" type="ORF">O1611_g5933</name>
</gene>
<organism evidence="1 2">
    <name type="scientific">Lasiodiplodia mahajangana</name>
    <dbReference type="NCBI Taxonomy" id="1108764"/>
    <lineage>
        <taxon>Eukaryota</taxon>
        <taxon>Fungi</taxon>
        <taxon>Dikarya</taxon>
        <taxon>Ascomycota</taxon>
        <taxon>Pezizomycotina</taxon>
        <taxon>Dothideomycetes</taxon>
        <taxon>Dothideomycetes incertae sedis</taxon>
        <taxon>Botryosphaeriales</taxon>
        <taxon>Botryosphaeriaceae</taxon>
        <taxon>Lasiodiplodia</taxon>
    </lineage>
</organism>
<sequence length="157" mass="17309">MASDGPLMVPMEDAKPNPHGKRPAQNQNQNQKSGLGKKRQQKKFKKRDRDMKNGTADEVLATDIRHLRASLNELDGDEEVPVAEESLPAQGSEIIVKVLELSSTGDALAVQEGSKQIYVVPFAVPGDVVKVKAYRHLREEKYTVADFIEVVEPAPHA</sequence>